<dbReference type="RefSeq" id="WP_321397604.1">
    <property type="nucleotide sequence ID" value="NZ_CP139487.1"/>
</dbReference>
<feature type="signal peptide" evidence="1">
    <location>
        <begin position="1"/>
        <end position="16"/>
    </location>
</feature>
<evidence type="ECO:0000313" key="2">
    <source>
        <dbReference type="EMBL" id="WPU65996.1"/>
    </source>
</evidence>
<evidence type="ECO:0000256" key="1">
    <source>
        <dbReference type="SAM" id="SignalP"/>
    </source>
</evidence>
<organism evidence="2 3">
    <name type="scientific">Peredibacter starrii</name>
    <dbReference type="NCBI Taxonomy" id="28202"/>
    <lineage>
        <taxon>Bacteria</taxon>
        <taxon>Pseudomonadati</taxon>
        <taxon>Bdellovibrionota</taxon>
        <taxon>Bacteriovoracia</taxon>
        <taxon>Bacteriovoracales</taxon>
        <taxon>Bacteriovoracaceae</taxon>
        <taxon>Peredibacter</taxon>
    </lineage>
</organism>
<sequence>MKWLISILALSSVAHAKIASFELKDKHKVTVTHPDNWETARELYGIPLAVLGPYANESRPVLSILPTNVKKEKHSEAEFQKLFQEFKTKKEEWVSSHKGKLLKYEPLTLVEPRQDLKGHFIGAEYAINGIHFVERSYYLYCKGEVYNLKYSIRDEHRKYIPDLQKMIGDFKCE</sequence>
<dbReference type="KEGG" id="psti:SOO65_04490"/>
<accession>A0AAX4HRZ6</accession>
<reference evidence="2 3" key="1">
    <citation type="submission" date="2023-11" db="EMBL/GenBank/DDBJ databases">
        <title>Peredibacter starrii A3.12.</title>
        <authorList>
            <person name="Mitchell R.J."/>
        </authorList>
    </citation>
    <scope>NUCLEOTIDE SEQUENCE [LARGE SCALE GENOMIC DNA]</scope>
    <source>
        <strain evidence="2 3">A3.12</strain>
    </source>
</reference>
<dbReference type="EMBL" id="CP139487">
    <property type="protein sequence ID" value="WPU65996.1"/>
    <property type="molecule type" value="Genomic_DNA"/>
</dbReference>
<feature type="chain" id="PRO_5043702263" evidence="1">
    <location>
        <begin position="17"/>
        <end position="173"/>
    </location>
</feature>
<keyword evidence="1" id="KW-0732">Signal</keyword>
<dbReference type="Proteomes" id="UP001324634">
    <property type="component" value="Chromosome"/>
</dbReference>
<evidence type="ECO:0000313" key="3">
    <source>
        <dbReference type="Proteomes" id="UP001324634"/>
    </source>
</evidence>
<proteinExistence type="predicted"/>
<keyword evidence="3" id="KW-1185">Reference proteome</keyword>
<gene>
    <name evidence="2" type="ORF">SOO65_04490</name>
</gene>
<protein>
    <submittedName>
        <fullName evidence="2">Uncharacterized protein</fullName>
    </submittedName>
</protein>
<name>A0AAX4HRZ6_9BACT</name>
<dbReference type="AlphaFoldDB" id="A0AAX4HRZ6"/>